<feature type="transmembrane region" description="Helical" evidence="1">
    <location>
        <begin position="183"/>
        <end position="216"/>
    </location>
</feature>
<protein>
    <submittedName>
        <fullName evidence="2">Uncharacterized protein</fullName>
    </submittedName>
</protein>
<dbReference type="Proteomes" id="UP001606300">
    <property type="component" value="Unassembled WGS sequence"/>
</dbReference>
<reference evidence="2 3" key="1">
    <citation type="submission" date="2024-09" db="EMBL/GenBank/DDBJ databases">
        <title>Novel species of the genus Pelomonas and Roseateles isolated from streams.</title>
        <authorList>
            <person name="Lu H."/>
        </authorList>
    </citation>
    <scope>NUCLEOTIDE SEQUENCE [LARGE SCALE GENOMIC DNA]</scope>
    <source>
        <strain evidence="2 3">DC23W</strain>
    </source>
</reference>
<gene>
    <name evidence="2" type="ORF">ACG02S_00095</name>
</gene>
<sequence>MTTASRLLMGAAARLLSARHGAWAQAMQAEAKAIEDEREALAFAWGCLCTALGHAFASARAGLGQVHHFGVLACSATVLLGCVYMHRAGAPSHYVWINLLSLAFALVTFRLLPLQRLQADELLRAKASFAMGAALLVLSSGPMFTGAVAWLRLGSLPLNLAWLLLPPLLVAADVRRLPAARGWALGGLLMACLALALMADVALMGLAAVVLSVLAWRDRSTALALLAWVTAVMALHVGQRWQTPEALDFVDRVLIGGMDRSLAIGLALALLQLLPLGPALRYRGAHIHGLVWGLLVALSLPGWLPSPLVGFGGSFICAYVLSLALMSEGSAERPAARRWHVSLRRRRHPPPLPHSSLT</sequence>
<feature type="transmembrane region" description="Helical" evidence="1">
    <location>
        <begin position="93"/>
        <end position="112"/>
    </location>
</feature>
<comment type="caution">
    <text evidence="2">The sequence shown here is derived from an EMBL/GenBank/DDBJ whole genome shotgun (WGS) entry which is preliminary data.</text>
</comment>
<feature type="transmembrane region" description="Helical" evidence="1">
    <location>
        <begin position="69"/>
        <end position="87"/>
    </location>
</feature>
<evidence type="ECO:0000256" key="1">
    <source>
        <dbReference type="SAM" id="Phobius"/>
    </source>
</evidence>
<name>A0ABW7EFQ0_9BURK</name>
<dbReference type="RefSeq" id="WP_394468397.1">
    <property type="nucleotide sequence ID" value="NZ_JBIGHY010000001.1"/>
</dbReference>
<keyword evidence="1" id="KW-1133">Transmembrane helix</keyword>
<feature type="transmembrane region" description="Helical" evidence="1">
    <location>
        <begin position="310"/>
        <end position="327"/>
    </location>
</feature>
<feature type="transmembrane region" description="Helical" evidence="1">
    <location>
        <begin position="287"/>
        <end position="304"/>
    </location>
</feature>
<evidence type="ECO:0000313" key="2">
    <source>
        <dbReference type="EMBL" id="MFG6412287.1"/>
    </source>
</evidence>
<organism evidence="2 3">
    <name type="scientific">Pelomonas dachongensis</name>
    <dbReference type="NCBI Taxonomy" id="3299029"/>
    <lineage>
        <taxon>Bacteria</taxon>
        <taxon>Pseudomonadati</taxon>
        <taxon>Pseudomonadota</taxon>
        <taxon>Betaproteobacteria</taxon>
        <taxon>Burkholderiales</taxon>
        <taxon>Sphaerotilaceae</taxon>
        <taxon>Roseateles</taxon>
    </lineage>
</organism>
<evidence type="ECO:0000313" key="3">
    <source>
        <dbReference type="Proteomes" id="UP001606300"/>
    </source>
</evidence>
<keyword evidence="1" id="KW-0472">Membrane</keyword>
<feature type="transmembrane region" description="Helical" evidence="1">
    <location>
        <begin position="223"/>
        <end position="241"/>
    </location>
</feature>
<feature type="transmembrane region" description="Helical" evidence="1">
    <location>
        <begin position="261"/>
        <end position="280"/>
    </location>
</feature>
<accession>A0ABW7EFQ0</accession>
<keyword evidence="3" id="KW-1185">Reference proteome</keyword>
<feature type="transmembrane region" description="Helical" evidence="1">
    <location>
        <begin position="133"/>
        <end position="153"/>
    </location>
</feature>
<proteinExistence type="predicted"/>
<dbReference type="EMBL" id="JBIGHY010000001">
    <property type="protein sequence ID" value="MFG6412287.1"/>
    <property type="molecule type" value="Genomic_DNA"/>
</dbReference>
<keyword evidence="1" id="KW-0812">Transmembrane</keyword>